<dbReference type="SUPFAM" id="SSF75632">
    <property type="entry name" value="Cullin homology domain"/>
    <property type="match status" value="1"/>
</dbReference>
<name>A0A4U5MEE9_STECR</name>
<dbReference type="GO" id="GO:0031625">
    <property type="term" value="F:ubiquitin protein ligase binding"/>
    <property type="evidence" value="ECO:0007669"/>
    <property type="project" value="InterPro"/>
</dbReference>
<comment type="similarity">
    <text evidence="1 5 6">Belongs to the cullin family.</text>
</comment>
<dbReference type="Gene3D" id="3.30.230.130">
    <property type="entry name" value="Cullin, Chain C, Domain 2"/>
    <property type="match status" value="1"/>
</dbReference>
<evidence type="ECO:0000256" key="4">
    <source>
        <dbReference type="ARBA" id="ARBA00022843"/>
    </source>
</evidence>
<reference evidence="10 11" key="2">
    <citation type="journal article" date="2019" name="G3 (Bethesda)">
        <title>Hybrid Assembly of the Genome of the Entomopathogenic Nematode Steinernema carpocapsae Identifies the X-Chromosome.</title>
        <authorList>
            <person name="Serra L."/>
            <person name="Macchietto M."/>
            <person name="Macias-Munoz A."/>
            <person name="McGill C.J."/>
            <person name="Rodriguez I.M."/>
            <person name="Rodriguez B."/>
            <person name="Murad R."/>
            <person name="Mortazavi A."/>
        </authorList>
    </citation>
    <scope>NUCLEOTIDE SEQUENCE [LARGE SCALE GENOMIC DNA]</scope>
    <source>
        <strain evidence="10 11">ALL</strain>
    </source>
</reference>
<organism evidence="10 11">
    <name type="scientific">Steinernema carpocapsae</name>
    <name type="common">Entomopathogenic nematode</name>
    <dbReference type="NCBI Taxonomy" id="34508"/>
    <lineage>
        <taxon>Eukaryota</taxon>
        <taxon>Metazoa</taxon>
        <taxon>Ecdysozoa</taxon>
        <taxon>Nematoda</taxon>
        <taxon>Chromadorea</taxon>
        <taxon>Rhabditida</taxon>
        <taxon>Tylenchina</taxon>
        <taxon>Panagrolaimomorpha</taxon>
        <taxon>Strongyloidoidea</taxon>
        <taxon>Steinernematidae</taxon>
        <taxon>Steinernema</taxon>
    </lineage>
</organism>
<dbReference type="PROSITE" id="PS50069">
    <property type="entry name" value="CULLIN_2"/>
    <property type="match status" value="1"/>
</dbReference>
<dbReference type="FunFam" id="1.20.1310.10:FF:000019">
    <property type="entry name" value="Cullin 1"/>
    <property type="match status" value="1"/>
</dbReference>
<dbReference type="InterPro" id="IPR036317">
    <property type="entry name" value="Cullin_homology_sf"/>
</dbReference>
<dbReference type="InterPro" id="IPR036388">
    <property type="entry name" value="WH-like_DNA-bd_sf"/>
</dbReference>
<dbReference type="OrthoDB" id="27073at2759"/>
<evidence type="ECO:0000256" key="8">
    <source>
        <dbReference type="SAM" id="MobiDB-lite"/>
    </source>
</evidence>
<dbReference type="Gene3D" id="1.20.1310.10">
    <property type="entry name" value="Cullin Repeats"/>
    <property type="match status" value="4"/>
</dbReference>
<dbReference type="SMART" id="SM00884">
    <property type="entry name" value="Cullin_Nedd8"/>
    <property type="match status" value="1"/>
</dbReference>
<dbReference type="FunFam" id="1.20.1310.10:FF:000029">
    <property type="entry name" value="Cullin homolog 1"/>
    <property type="match status" value="1"/>
</dbReference>
<dbReference type="STRING" id="34508.A0A4U5MEE9"/>
<reference evidence="10 11" key="1">
    <citation type="journal article" date="2015" name="Genome Biol.">
        <title>Comparative genomics of Steinernema reveals deeply conserved gene regulatory networks.</title>
        <authorList>
            <person name="Dillman A.R."/>
            <person name="Macchietto M."/>
            <person name="Porter C.F."/>
            <person name="Rogers A."/>
            <person name="Williams B."/>
            <person name="Antoshechkin I."/>
            <person name="Lee M.M."/>
            <person name="Goodwin Z."/>
            <person name="Lu X."/>
            <person name="Lewis E.E."/>
            <person name="Goodrich-Blair H."/>
            <person name="Stock S.P."/>
            <person name="Adams B.J."/>
            <person name="Sternberg P.W."/>
            <person name="Mortazavi A."/>
        </authorList>
    </citation>
    <scope>NUCLEOTIDE SEQUENCE [LARGE SCALE GENOMIC DNA]</scope>
    <source>
        <strain evidence="10 11">ALL</strain>
    </source>
</reference>
<evidence type="ECO:0000256" key="3">
    <source>
        <dbReference type="ARBA" id="ARBA00022786"/>
    </source>
</evidence>
<dbReference type="InterPro" id="IPR016159">
    <property type="entry name" value="Cullin_repeat-like_dom_sf"/>
</dbReference>
<dbReference type="GO" id="GO:0019005">
    <property type="term" value="C:SCF ubiquitin ligase complex"/>
    <property type="evidence" value="ECO:0007669"/>
    <property type="project" value="UniProtKB-ARBA"/>
</dbReference>
<sequence length="850" mass="97366">MQTRSRAARRNALENQNEVVEEVAANSPQKRGGKKRAAKATEEEAVAVKQPKRPTEKSLPKPKMAGAQGLTLDTAWESLHEGLNAIYIGQRLSVKEYMGYYSKVHDFCANTQQQQNVRHRVPGHTRGSGSNSKGAEFAGRELYDKLKQYLQEHVEKIQDEMIAKDTEDELLIHYAMTWNKYAFSSKVVDGLFRYLNRHWIKREKDEGNKYVHDVYNLCLMLWKQVIFSKETSEGVTKAAIQLIARDRNGEKIQDELIKNVVDSLEQLGHEEETIVFSQGQIGRPSNKENPGFTEEQKKNLRVYLENFEEELLNVTDVYYSEEADQYLAHHSIVDYMIKVETRLQEEEGRVRRYLHLYSMVRVAESLENVFIANKLTELQSEFGKLLQQDRDADLTRLFKLCSRVDGALDRLRQEFLSFVTEKGKQAVAILETNDVGEVEARAYVGAILAIHQRYNGMVKDAFSGEAGFVSSFDRACNVFINNNVVTQKCAKVNKSAELLARYSDMILRKGGLKPGDDDVEVLITNTLTIFKYVDDKDIFQKFYTKMLAKRLTSDTSANQDAEGSMITKLKAMCGFEYTNKMQRMFTDVGLSQSLNEGFQNSSKKLACDFSTMVLGSGAWPLVQSFTCSIPKTLETCIESFRSFYTAQHQGRKLTWLLNMSRGELQTNGFNRKYTLITTTAQMAVLLMYNDTLTNTYGLLRKELDMQKEILLAVLQSFVKAGLIKLPEGTKISGALPEETQVTLNMKFTFKKMKIDLVRLQQAKFEAKQDAEQMEKNIEADRQLVIQAAIVRIMKMRKQCNHTNLITEIITQISTRFNPKIGMVKKCIDILMEKEYIKRSDKEKDMYEYIS</sequence>
<dbReference type="InterPro" id="IPR019559">
    <property type="entry name" value="Cullin_neddylation_domain"/>
</dbReference>
<evidence type="ECO:0000259" key="9">
    <source>
        <dbReference type="PROSITE" id="PS50069"/>
    </source>
</evidence>
<dbReference type="SUPFAM" id="SSF46785">
    <property type="entry name" value="Winged helix' DNA-binding domain"/>
    <property type="match status" value="1"/>
</dbReference>
<dbReference type="Pfam" id="PF00888">
    <property type="entry name" value="Cullin"/>
    <property type="match status" value="1"/>
</dbReference>
<keyword evidence="3" id="KW-0833">Ubl conjugation pathway</keyword>
<evidence type="ECO:0000256" key="2">
    <source>
        <dbReference type="ARBA" id="ARBA00022499"/>
    </source>
</evidence>
<feature type="coiled-coil region" evidence="7">
    <location>
        <begin position="756"/>
        <end position="783"/>
    </location>
</feature>
<dbReference type="InterPro" id="IPR059120">
    <property type="entry name" value="Cullin-like_AB"/>
</dbReference>
<dbReference type="Pfam" id="PF26557">
    <property type="entry name" value="Cullin_AB"/>
    <property type="match status" value="1"/>
</dbReference>
<keyword evidence="4" id="KW-0832">Ubl conjugation</keyword>
<evidence type="ECO:0000256" key="1">
    <source>
        <dbReference type="ARBA" id="ARBA00006019"/>
    </source>
</evidence>
<evidence type="ECO:0000256" key="6">
    <source>
        <dbReference type="RuleBase" id="RU003829"/>
    </source>
</evidence>
<dbReference type="Gene3D" id="1.10.10.10">
    <property type="entry name" value="Winged helix-like DNA-binding domain superfamily/Winged helix DNA-binding domain"/>
    <property type="match status" value="1"/>
</dbReference>
<dbReference type="InterPro" id="IPR016158">
    <property type="entry name" value="Cullin_homology"/>
</dbReference>
<protein>
    <recommendedName>
        <fullName evidence="9">Cullin family profile domain-containing protein</fullName>
    </recommendedName>
</protein>
<dbReference type="InterPro" id="IPR001373">
    <property type="entry name" value="Cullin_N"/>
</dbReference>
<gene>
    <name evidence="10" type="ORF">L596_023675</name>
</gene>
<dbReference type="EMBL" id="AZBU02000008">
    <property type="protein sequence ID" value="TKR67534.1"/>
    <property type="molecule type" value="Genomic_DNA"/>
</dbReference>
<evidence type="ECO:0000313" key="11">
    <source>
        <dbReference type="Proteomes" id="UP000298663"/>
    </source>
</evidence>
<feature type="domain" description="Cullin family profile" evidence="9">
    <location>
        <begin position="494"/>
        <end position="718"/>
    </location>
</feature>
<evidence type="ECO:0000313" key="10">
    <source>
        <dbReference type="EMBL" id="TKR67534.1"/>
    </source>
</evidence>
<evidence type="ECO:0000256" key="7">
    <source>
        <dbReference type="SAM" id="Coils"/>
    </source>
</evidence>
<dbReference type="Pfam" id="PF10557">
    <property type="entry name" value="Cullin_Nedd8"/>
    <property type="match status" value="1"/>
</dbReference>
<dbReference type="Proteomes" id="UP000298663">
    <property type="component" value="Unassembled WGS sequence"/>
</dbReference>
<evidence type="ECO:0000256" key="5">
    <source>
        <dbReference type="PROSITE-ProRule" id="PRU00330"/>
    </source>
</evidence>
<proteinExistence type="inferred from homology"/>
<feature type="region of interest" description="Disordered" evidence="8">
    <location>
        <begin position="115"/>
        <end position="135"/>
    </location>
</feature>
<dbReference type="PANTHER" id="PTHR11932">
    <property type="entry name" value="CULLIN"/>
    <property type="match status" value="1"/>
</dbReference>
<accession>A0A4U5MEE9</accession>
<dbReference type="FunFam" id="1.20.1310.10:FF:000002">
    <property type="entry name" value="cullin-3 isoform X1"/>
    <property type="match status" value="1"/>
</dbReference>
<comment type="caution">
    <text evidence="10">The sequence shown here is derived from an EMBL/GenBank/DDBJ whole genome shotgun (WGS) entry which is preliminary data.</text>
</comment>
<dbReference type="SUPFAM" id="SSF74788">
    <property type="entry name" value="Cullin repeat-like"/>
    <property type="match status" value="1"/>
</dbReference>
<dbReference type="FunFam" id="1.10.10.10:FF:000014">
    <property type="entry name" value="Cullin 1"/>
    <property type="match status" value="1"/>
</dbReference>
<feature type="region of interest" description="Disordered" evidence="8">
    <location>
        <begin position="1"/>
        <end position="66"/>
    </location>
</feature>
<feature type="compositionally biased region" description="Low complexity" evidence="8">
    <location>
        <begin position="13"/>
        <end position="26"/>
    </location>
</feature>
<keyword evidence="7" id="KW-0175">Coiled coil</keyword>
<keyword evidence="2" id="KW-1017">Isopeptide bond</keyword>
<keyword evidence="11" id="KW-1185">Reference proteome</keyword>
<dbReference type="InterPro" id="IPR036390">
    <property type="entry name" value="WH_DNA-bd_sf"/>
</dbReference>
<dbReference type="InterPro" id="IPR045093">
    <property type="entry name" value="Cullin"/>
</dbReference>
<dbReference type="GO" id="GO:0006511">
    <property type="term" value="P:ubiquitin-dependent protein catabolic process"/>
    <property type="evidence" value="ECO:0007669"/>
    <property type="project" value="InterPro"/>
</dbReference>
<dbReference type="AlphaFoldDB" id="A0A4U5MEE9"/>
<dbReference type="SMART" id="SM00182">
    <property type="entry name" value="CULLIN"/>
    <property type="match status" value="1"/>
</dbReference>